<comment type="caution">
    <text evidence="1">The sequence shown here is derived from an EMBL/GenBank/DDBJ whole genome shotgun (WGS) entry which is preliminary data.</text>
</comment>
<protein>
    <submittedName>
        <fullName evidence="1">Uncharacterized protein</fullName>
    </submittedName>
</protein>
<reference evidence="1 2" key="1">
    <citation type="journal article" date="2014" name="Int. J. Syst. Evol. Microbiol.">
        <title>Complete genome sequence of Corynebacterium casei LMG S-19264T (=DSM 44701T), isolated from a smear-ripened cheese.</title>
        <authorList>
            <consortium name="US DOE Joint Genome Institute (JGI-PGF)"/>
            <person name="Walter F."/>
            <person name="Albersmeier A."/>
            <person name="Kalinowski J."/>
            <person name="Ruckert C."/>
        </authorList>
    </citation>
    <scope>NUCLEOTIDE SEQUENCE [LARGE SCALE GENOMIC DNA]</scope>
    <source>
        <strain evidence="1 2">NBRC 111766</strain>
    </source>
</reference>
<dbReference type="Proteomes" id="UP001157355">
    <property type="component" value="Unassembled WGS sequence"/>
</dbReference>
<sequence length="76" mass="8781">MDESIEWTDSDTAVLIEYKPKSKPKEKPVKDDLARDAAYVRKLQRRIFRGEMCAIPLLDKLRDKMAAKAIQCGNRD</sequence>
<organism evidence="1 2">
    <name type="scientific">Cypionkella aquatica</name>
    <dbReference type="NCBI Taxonomy" id="1756042"/>
    <lineage>
        <taxon>Bacteria</taxon>
        <taxon>Pseudomonadati</taxon>
        <taxon>Pseudomonadota</taxon>
        <taxon>Alphaproteobacteria</taxon>
        <taxon>Rhodobacterales</taxon>
        <taxon>Paracoccaceae</taxon>
        <taxon>Cypionkella</taxon>
    </lineage>
</organism>
<accession>A0AA37TPG9</accession>
<dbReference type="EMBL" id="BSPP01000003">
    <property type="protein sequence ID" value="GLS85574.1"/>
    <property type="molecule type" value="Genomic_DNA"/>
</dbReference>
<evidence type="ECO:0000313" key="2">
    <source>
        <dbReference type="Proteomes" id="UP001157355"/>
    </source>
</evidence>
<name>A0AA37TPG9_9RHOB</name>
<proteinExistence type="predicted"/>
<evidence type="ECO:0000313" key="1">
    <source>
        <dbReference type="EMBL" id="GLS85574.1"/>
    </source>
</evidence>
<dbReference type="RefSeq" id="WP_284323801.1">
    <property type="nucleotide sequence ID" value="NZ_BSPP01000003.1"/>
</dbReference>
<dbReference type="AlphaFoldDB" id="A0AA37TPG9"/>
<keyword evidence="2" id="KW-1185">Reference proteome</keyword>
<gene>
    <name evidence="1" type="ORF">GCM10010873_05470</name>
</gene>